<gene>
    <name evidence="1" type="ORF">Aple_051000</name>
</gene>
<reference evidence="1 2" key="1">
    <citation type="submission" date="2019-10" db="EMBL/GenBank/DDBJ databases">
        <title>Whole genome shotgun sequence of Acrocarpospora pleiomorpha NBRC 16267.</title>
        <authorList>
            <person name="Ichikawa N."/>
            <person name="Kimura A."/>
            <person name="Kitahashi Y."/>
            <person name="Komaki H."/>
            <person name="Oguchi A."/>
        </authorList>
    </citation>
    <scope>NUCLEOTIDE SEQUENCE [LARGE SCALE GENOMIC DNA]</scope>
    <source>
        <strain evidence="1 2">NBRC 16267</strain>
    </source>
</reference>
<dbReference type="OrthoDB" id="3538368at2"/>
<sequence length="79" mass="8901">MALFQPRKNQAVPAHRKSRWSQTEGYDVFTASSWTRVGGLGQWTCGYCQKTTTDPLSPYQGQTLADCRECGRSNRISLD</sequence>
<accession>A0A5M3XSH5</accession>
<proteinExistence type="predicted"/>
<comment type="caution">
    <text evidence="1">The sequence shown here is derived from an EMBL/GenBank/DDBJ whole genome shotgun (WGS) entry which is preliminary data.</text>
</comment>
<dbReference type="AlphaFoldDB" id="A0A5M3XSH5"/>
<organism evidence="1 2">
    <name type="scientific">Acrocarpospora pleiomorpha</name>
    <dbReference type="NCBI Taxonomy" id="90975"/>
    <lineage>
        <taxon>Bacteria</taxon>
        <taxon>Bacillati</taxon>
        <taxon>Actinomycetota</taxon>
        <taxon>Actinomycetes</taxon>
        <taxon>Streptosporangiales</taxon>
        <taxon>Streptosporangiaceae</taxon>
        <taxon>Acrocarpospora</taxon>
    </lineage>
</organism>
<evidence type="ECO:0000313" key="1">
    <source>
        <dbReference type="EMBL" id="GES22203.1"/>
    </source>
</evidence>
<keyword evidence="2" id="KW-1185">Reference proteome</keyword>
<dbReference type="RefSeq" id="WP_155347162.1">
    <property type="nucleotide sequence ID" value="NZ_BAAAHM010000002.1"/>
</dbReference>
<protein>
    <submittedName>
        <fullName evidence="1">Uncharacterized protein</fullName>
    </submittedName>
</protein>
<evidence type="ECO:0000313" key="2">
    <source>
        <dbReference type="Proteomes" id="UP000377595"/>
    </source>
</evidence>
<dbReference type="EMBL" id="BLAF01000029">
    <property type="protein sequence ID" value="GES22203.1"/>
    <property type="molecule type" value="Genomic_DNA"/>
</dbReference>
<name>A0A5M3XSH5_9ACTN</name>
<dbReference type="Proteomes" id="UP000377595">
    <property type="component" value="Unassembled WGS sequence"/>
</dbReference>